<evidence type="ECO:0000313" key="3">
    <source>
        <dbReference type="EMBL" id="KAK3183684.1"/>
    </source>
</evidence>
<comment type="similarity">
    <text evidence="1 2">Belongs to the glycosyl hydrolase 1 family.</text>
</comment>
<keyword evidence="4" id="KW-1185">Reference proteome</keyword>
<evidence type="ECO:0000256" key="1">
    <source>
        <dbReference type="ARBA" id="ARBA00010838"/>
    </source>
</evidence>
<dbReference type="EMBL" id="JANJYJ010000010">
    <property type="protein sequence ID" value="KAK3183684.1"/>
    <property type="molecule type" value="Genomic_DNA"/>
</dbReference>
<dbReference type="PANTHER" id="PTHR10353:SF28">
    <property type="entry name" value="BETA-GLUCOSIDASE 44"/>
    <property type="match status" value="1"/>
</dbReference>
<dbReference type="SUPFAM" id="SSF51445">
    <property type="entry name" value="(Trans)glycosidases"/>
    <property type="match status" value="1"/>
</dbReference>
<evidence type="ECO:0008006" key="5">
    <source>
        <dbReference type="Google" id="ProtNLM"/>
    </source>
</evidence>
<dbReference type="Pfam" id="PF00232">
    <property type="entry name" value="Glyco_hydro_1"/>
    <property type="match status" value="1"/>
</dbReference>
<dbReference type="PANTHER" id="PTHR10353">
    <property type="entry name" value="GLYCOSYL HYDROLASE"/>
    <property type="match status" value="1"/>
</dbReference>
<sequence length="130" mass="15105">MQILQTFGDRVKKWFTSNEPRVIAALGFDGGSNPPSRCSKPYLETKTQEGQIGILLDFVWYETLTRSKADNLATQRARDFHIGWHVVNDAFVKTLFTSIDRVLHQVMQIYLQDTMKYRCLTLLCTNYIRL</sequence>
<dbReference type="GO" id="GO:0005975">
    <property type="term" value="P:carbohydrate metabolic process"/>
    <property type="evidence" value="ECO:0007669"/>
    <property type="project" value="InterPro"/>
</dbReference>
<accession>A0AAD9ZLX8</accession>
<evidence type="ECO:0000256" key="2">
    <source>
        <dbReference type="RuleBase" id="RU003690"/>
    </source>
</evidence>
<gene>
    <name evidence="3" type="ORF">Dsin_030970</name>
</gene>
<name>A0AAD9ZLX8_9ROSI</name>
<evidence type="ECO:0000313" key="4">
    <source>
        <dbReference type="Proteomes" id="UP001281410"/>
    </source>
</evidence>
<dbReference type="Proteomes" id="UP001281410">
    <property type="component" value="Unassembled WGS sequence"/>
</dbReference>
<dbReference type="AlphaFoldDB" id="A0AAD9ZLX8"/>
<dbReference type="InterPro" id="IPR001360">
    <property type="entry name" value="Glyco_hydro_1"/>
</dbReference>
<protein>
    <recommendedName>
        <fullName evidence="5">Beta-glucosidase</fullName>
    </recommendedName>
</protein>
<reference evidence="3" key="1">
    <citation type="journal article" date="2023" name="Plant J.">
        <title>Genome sequences and population genomics provide insights into the demographic history, inbreeding, and mutation load of two 'living fossil' tree species of Dipteronia.</title>
        <authorList>
            <person name="Feng Y."/>
            <person name="Comes H.P."/>
            <person name="Chen J."/>
            <person name="Zhu S."/>
            <person name="Lu R."/>
            <person name="Zhang X."/>
            <person name="Li P."/>
            <person name="Qiu J."/>
            <person name="Olsen K.M."/>
            <person name="Qiu Y."/>
        </authorList>
    </citation>
    <scope>NUCLEOTIDE SEQUENCE</scope>
    <source>
        <strain evidence="3">NBL</strain>
    </source>
</reference>
<dbReference type="InterPro" id="IPR017853">
    <property type="entry name" value="GH"/>
</dbReference>
<comment type="caution">
    <text evidence="3">The sequence shown here is derived from an EMBL/GenBank/DDBJ whole genome shotgun (WGS) entry which is preliminary data.</text>
</comment>
<proteinExistence type="inferred from homology"/>
<organism evidence="3 4">
    <name type="scientific">Dipteronia sinensis</name>
    <dbReference type="NCBI Taxonomy" id="43782"/>
    <lineage>
        <taxon>Eukaryota</taxon>
        <taxon>Viridiplantae</taxon>
        <taxon>Streptophyta</taxon>
        <taxon>Embryophyta</taxon>
        <taxon>Tracheophyta</taxon>
        <taxon>Spermatophyta</taxon>
        <taxon>Magnoliopsida</taxon>
        <taxon>eudicotyledons</taxon>
        <taxon>Gunneridae</taxon>
        <taxon>Pentapetalae</taxon>
        <taxon>rosids</taxon>
        <taxon>malvids</taxon>
        <taxon>Sapindales</taxon>
        <taxon>Sapindaceae</taxon>
        <taxon>Hippocastanoideae</taxon>
        <taxon>Acereae</taxon>
        <taxon>Dipteronia</taxon>
    </lineage>
</organism>
<dbReference type="Gene3D" id="3.20.20.80">
    <property type="entry name" value="Glycosidases"/>
    <property type="match status" value="2"/>
</dbReference>
<dbReference type="GO" id="GO:0008422">
    <property type="term" value="F:beta-glucosidase activity"/>
    <property type="evidence" value="ECO:0007669"/>
    <property type="project" value="TreeGrafter"/>
</dbReference>